<dbReference type="AlphaFoldDB" id="A0A1M4MLJ3"/>
<accession>A0A1M4MLJ3</accession>
<evidence type="ECO:0000256" key="1">
    <source>
        <dbReference type="SAM" id="Coils"/>
    </source>
</evidence>
<sequence length="37" mass="4202">MIPVEDVQALRAEAKALRAEVQEVVAILENWNADRRP</sequence>
<evidence type="ECO:0000313" key="2">
    <source>
        <dbReference type="EMBL" id="SCL75736.1"/>
    </source>
</evidence>
<evidence type="ECO:0000313" key="3">
    <source>
        <dbReference type="Proteomes" id="UP000184671"/>
    </source>
</evidence>
<keyword evidence="1" id="KW-0175">Coiled coil</keyword>
<gene>
    <name evidence="2" type="ORF">L21_1648</name>
</gene>
<dbReference type="EMBL" id="FMID01000040">
    <property type="protein sequence ID" value="SCL75736.1"/>
    <property type="molecule type" value="Genomic_DNA"/>
</dbReference>
<organism evidence="2 3">
    <name type="scientific">Methanoculleus chikugoensis</name>
    <dbReference type="NCBI Taxonomy" id="118126"/>
    <lineage>
        <taxon>Archaea</taxon>
        <taxon>Methanobacteriati</taxon>
        <taxon>Methanobacteriota</taxon>
        <taxon>Stenosarchaea group</taxon>
        <taxon>Methanomicrobia</taxon>
        <taxon>Methanomicrobiales</taxon>
        <taxon>Methanomicrobiaceae</taxon>
        <taxon>Methanoculleus</taxon>
    </lineage>
</organism>
<reference evidence="2 3" key="1">
    <citation type="submission" date="2016-08" db="EMBL/GenBank/DDBJ databases">
        <authorList>
            <person name="Seilhamer J.J."/>
        </authorList>
    </citation>
    <scope>NUCLEOTIDE SEQUENCE [LARGE SCALE GENOMIC DNA]</scope>
    <source>
        <strain evidence="2">L21-II-0</strain>
    </source>
</reference>
<protein>
    <submittedName>
        <fullName evidence="2">Uncharacterized protein</fullName>
    </submittedName>
</protein>
<proteinExistence type="predicted"/>
<name>A0A1M4MLJ3_9EURY</name>
<dbReference type="Proteomes" id="UP000184671">
    <property type="component" value="Unassembled WGS sequence"/>
</dbReference>
<dbReference type="STRING" id="118126.L21_1648"/>
<feature type="coiled-coil region" evidence="1">
    <location>
        <begin position="7"/>
        <end position="34"/>
    </location>
</feature>